<keyword evidence="1" id="KW-0812">Transmembrane</keyword>
<evidence type="ECO:0000313" key="3">
    <source>
        <dbReference type="Proteomes" id="UP000887575"/>
    </source>
</evidence>
<evidence type="ECO:0000256" key="1">
    <source>
        <dbReference type="SAM" id="Phobius"/>
    </source>
</evidence>
<dbReference type="WBParaSite" id="MBELARI_LOCUS13192">
    <property type="protein sequence ID" value="MBELARI_LOCUS13192"/>
    <property type="gene ID" value="MBELARI_LOCUS13192"/>
</dbReference>
<organism evidence="3 4">
    <name type="scientific">Mesorhabditis belari</name>
    <dbReference type="NCBI Taxonomy" id="2138241"/>
    <lineage>
        <taxon>Eukaryota</taxon>
        <taxon>Metazoa</taxon>
        <taxon>Ecdysozoa</taxon>
        <taxon>Nematoda</taxon>
        <taxon>Chromadorea</taxon>
        <taxon>Rhabditida</taxon>
        <taxon>Rhabditina</taxon>
        <taxon>Rhabditomorpha</taxon>
        <taxon>Rhabditoidea</taxon>
        <taxon>Rhabditidae</taxon>
        <taxon>Mesorhabditinae</taxon>
        <taxon>Mesorhabditis</taxon>
    </lineage>
</organism>
<dbReference type="AlphaFoldDB" id="A0AAF3EGS3"/>
<evidence type="ECO:0000256" key="2">
    <source>
        <dbReference type="SAM" id="SignalP"/>
    </source>
</evidence>
<sequence length="237" mass="27243">MPLQILFVLLVLVAISPINAYVSAMLLAAMENVNKFIFAFTFTGEWLCEHVSIDKKQWPKWLRNSLDFMALYLENTFSLTDIAMYCQLMISLNRFLAVSFDGLYFHIIRRSPLIQLAVPYLMRCGIACLDIYVPLELLSLWTILKGYMIIVPLFLMCGMDVVMSRQLKQLRQNGKASRAESLLMIQMISNSGVTALYFVAQNFVKGTATIFYGLNVQFLVWDILELIRLSFLTFVTR</sequence>
<keyword evidence="1" id="KW-0472">Membrane</keyword>
<feature type="signal peptide" evidence="2">
    <location>
        <begin position="1"/>
        <end position="20"/>
    </location>
</feature>
<name>A0AAF3EGS3_9BILA</name>
<keyword evidence="2" id="KW-0732">Signal</keyword>
<feature type="transmembrane region" description="Helical" evidence="1">
    <location>
        <begin position="141"/>
        <end position="162"/>
    </location>
</feature>
<keyword evidence="3" id="KW-1185">Reference proteome</keyword>
<proteinExistence type="predicted"/>
<feature type="transmembrane region" description="Helical" evidence="1">
    <location>
        <begin position="210"/>
        <end position="235"/>
    </location>
</feature>
<feature type="chain" id="PRO_5041933778" evidence="2">
    <location>
        <begin position="21"/>
        <end position="237"/>
    </location>
</feature>
<dbReference type="Proteomes" id="UP000887575">
    <property type="component" value="Unassembled WGS sequence"/>
</dbReference>
<evidence type="ECO:0000313" key="4">
    <source>
        <dbReference type="WBParaSite" id="MBELARI_LOCUS13192"/>
    </source>
</evidence>
<feature type="transmembrane region" description="Helical" evidence="1">
    <location>
        <begin position="182"/>
        <end position="204"/>
    </location>
</feature>
<reference evidence="4" key="1">
    <citation type="submission" date="2024-02" db="UniProtKB">
        <authorList>
            <consortium name="WormBaseParasite"/>
        </authorList>
    </citation>
    <scope>IDENTIFICATION</scope>
</reference>
<accession>A0AAF3EGS3</accession>
<protein>
    <submittedName>
        <fullName evidence="4">Uncharacterized protein</fullName>
    </submittedName>
</protein>
<keyword evidence="1" id="KW-1133">Transmembrane helix</keyword>